<dbReference type="Pfam" id="PF01471">
    <property type="entry name" value="PG_binding_1"/>
    <property type="match status" value="1"/>
</dbReference>
<proteinExistence type="predicted"/>
<gene>
    <name evidence="3" type="ORF">KX928_03740</name>
</gene>
<comment type="caution">
    <text evidence="3">The sequence shown here is derived from an EMBL/GenBank/DDBJ whole genome shotgun (WGS) entry which is preliminary data.</text>
</comment>
<feature type="domain" description="Peptidoglycan binding-like" evidence="2">
    <location>
        <begin position="401"/>
        <end position="441"/>
    </location>
</feature>
<evidence type="ECO:0000313" key="4">
    <source>
        <dbReference type="Proteomes" id="UP001138661"/>
    </source>
</evidence>
<dbReference type="AlphaFoldDB" id="A0A9X1FT21"/>
<evidence type="ECO:0000313" key="3">
    <source>
        <dbReference type="EMBL" id="MBW4706894.1"/>
    </source>
</evidence>
<name>A0A9X1FT21_9RHOB</name>
<dbReference type="EMBL" id="JAHXDN010000001">
    <property type="protein sequence ID" value="MBW4706894.1"/>
    <property type="molecule type" value="Genomic_DNA"/>
</dbReference>
<keyword evidence="1" id="KW-0732">Signal</keyword>
<protein>
    <submittedName>
        <fullName evidence="3">Peptidoglycan-binding protein</fullName>
    </submittedName>
</protein>
<dbReference type="Proteomes" id="UP001138661">
    <property type="component" value="Unassembled WGS sequence"/>
</dbReference>
<sequence length="661" mass="72458">MKHLIIFCAALVTWLALPAAGYAQSVSKFQAAPAPLALTDTWSVSGPLQYVGFIDDGEHYFTYLGDERSGLLQVWRLPEVDDEPRDIVPELVADQVIDSGRVVDIQTVDDLLLVLSSTFEGQAKLEVFNRNLDLIDVGKMAVVGTPLFSTTTIERNMLISYANDYEAGLIILRPFEGMQRAGAYRLVGAVGKAWEHPAYDNFFVNVLGGSQLVAYPKRGGRTAVHGYESGFSSSLPSLHFAVDGRHLTGECDSVGVFYDSPFIVADYSQGTITAVTFSEFFEQFEIKSLVQKRALASRSVTIDRYEGVRYSRTPMRVSASCDRARILVTSNNAREVLQLSYNAGFEVLDSLPSVEVPFAPNLLAISHTGNRALVATSRTGEIALLEPRGTADPQIATLPDRGPAVRDLQRVLASLGYSVGAIDGLMGQRTEAAIQQLEGDLGVKLSRDDFGELATFIEAIAVGITQRSSSTSESFLTRMWLQDTIPVCWENPSPEHQPAMDLVRKSVSDSWEAHSRITFVGWSKCTSTASGVRITIEDSGPWTRSLGRRLAGLESGVVLNLTFEEHATGCKAHPETCIRGFAVYEFGKVLGFVLENSRPDTPLDCDLPRGGHSDFFFLGFPYDPESVMNLCNPKFANRGVLSEGDKQKLSFVYGDQRLPLE</sequence>
<accession>A0A9X1FT21</accession>
<organism evidence="3 4">
    <name type="scientific">Roseobacter insulae</name>
    <dbReference type="NCBI Taxonomy" id="2859783"/>
    <lineage>
        <taxon>Bacteria</taxon>
        <taxon>Pseudomonadati</taxon>
        <taxon>Pseudomonadota</taxon>
        <taxon>Alphaproteobacteria</taxon>
        <taxon>Rhodobacterales</taxon>
        <taxon>Roseobacteraceae</taxon>
        <taxon>Roseobacter</taxon>
    </lineage>
</organism>
<reference evidence="3" key="1">
    <citation type="submission" date="2021-07" db="EMBL/GenBank/DDBJ databases">
        <title>Roseobacter insulae sp. nov., isolated from a tidal flat.</title>
        <authorList>
            <person name="Park S."/>
            <person name="Yoon J.-H."/>
        </authorList>
    </citation>
    <scope>NUCLEOTIDE SEQUENCE</scope>
    <source>
        <strain evidence="3">YSTF-M11</strain>
    </source>
</reference>
<evidence type="ECO:0000259" key="2">
    <source>
        <dbReference type="Pfam" id="PF01471"/>
    </source>
</evidence>
<keyword evidence="4" id="KW-1185">Reference proteome</keyword>
<dbReference type="RefSeq" id="WP_219499105.1">
    <property type="nucleotide sequence ID" value="NZ_JAHXDN010000001.1"/>
</dbReference>
<feature type="chain" id="PRO_5040863246" evidence="1">
    <location>
        <begin position="24"/>
        <end position="661"/>
    </location>
</feature>
<evidence type="ECO:0000256" key="1">
    <source>
        <dbReference type="SAM" id="SignalP"/>
    </source>
</evidence>
<dbReference type="InterPro" id="IPR002477">
    <property type="entry name" value="Peptidoglycan-bd-like"/>
</dbReference>
<feature type="signal peptide" evidence="1">
    <location>
        <begin position="1"/>
        <end position="23"/>
    </location>
</feature>